<dbReference type="AlphaFoldDB" id="A0A816JV92"/>
<dbReference type="EMBL" id="HG994368">
    <property type="protein sequence ID" value="CAF1862251.1"/>
    <property type="molecule type" value="Genomic_DNA"/>
</dbReference>
<dbReference type="Gene3D" id="3.80.10.10">
    <property type="entry name" value="Ribonuclease Inhibitor"/>
    <property type="match status" value="2"/>
</dbReference>
<dbReference type="PANTHER" id="PTHR47186">
    <property type="entry name" value="LEUCINE-RICH REPEAT-CONTAINING PROTEIN 57"/>
    <property type="match status" value="1"/>
</dbReference>
<sequence length="272" mass="31065">MKFNRCRNLIEIPDLSKARSLECLCLCYCESLVELHSSLGDLDKLVTLSMNHCKKLKNLPCNIYLKSLKTLKLDGCTNIQEFPLVSNNIETLGLSFTSIEVVPDSINRLSKLMELRLSYCKRLKNLPVTIGCLDSLVHLTLANSPNITVFPVLGNRVKILSLNGTAIEQVPSSIGEKLNLSCLDMSECKRLQNLPHTLSKVKTLRFLNLRGCINITEIPHVPGEMRRFDLYGTLIEKYGDLSEEELHKRDMDFVKRFLTSYVRKYKKERNSR</sequence>
<reference evidence="1" key="1">
    <citation type="submission" date="2021-01" db="EMBL/GenBank/DDBJ databases">
        <authorList>
            <consortium name="Genoscope - CEA"/>
            <person name="William W."/>
        </authorList>
    </citation>
    <scope>NUCLEOTIDE SEQUENCE</scope>
</reference>
<dbReference type="InterPro" id="IPR032675">
    <property type="entry name" value="LRR_dom_sf"/>
</dbReference>
<dbReference type="SUPFAM" id="SSF52058">
    <property type="entry name" value="L domain-like"/>
    <property type="match status" value="1"/>
</dbReference>
<accession>A0A816JV92</accession>
<gene>
    <name evidence="1" type="ORF">DARMORV10_C04P55430.1</name>
</gene>
<protein>
    <submittedName>
        <fullName evidence="1">(rape) hypothetical protein</fullName>
    </submittedName>
</protein>
<proteinExistence type="predicted"/>
<name>A0A816JV92_BRANA</name>
<evidence type="ECO:0000313" key="1">
    <source>
        <dbReference type="EMBL" id="CAF1862251.1"/>
    </source>
</evidence>
<organism evidence="1">
    <name type="scientific">Brassica napus</name>
    <name type="common">Rape</name>
    <dbReference type="NCBI Taxonomy" id="3708"/>
    <lineage>
        <taxon>Eukaryota</taxon>
        <taxon>Viridiplantae</taxon>
        <taxon>Streptophyta</taxon>
        <taxon>Embryophyta</taxon>
        <taxon>Tracheophyta</taxon>
        <taxon>Spermatophyta</taxon>
        <taxon>Magnoliopsida</taxon>
        <taxon>eudicotyledons</taxon>
        <taxon>Gunneridae</taxon>
        <taxon>Pentapetalae</taxon>
        <taxon>rosids</taxon>
        <taxon>malvids</taxon>
        <taxon>Brassicales</taxon>
        <taxon>Brassicaceae</taxon>
        <taxon>Brassiceae</taxon>
        <taxon>Brassica</taxon>
    </lineage>
</organism>
<dbReference type="Proteomes" id="UP001295469">
    <property type="component" value="Chromosome C04"/>
</dbReference>
<dbReference type="SMR" id="A0A816JV92"/>
<dbReference type="PANTHER" id="PTHR47186:SF3">
    <property type="entry name" value="OS09G0267800 PROTEIN"/>
    <property type="match status" value="1"/>
</dbReference>